<evidence type="ECO:0000256" key="1">
    <source>
        <dbReference type="SAM" id="MobiDB-lite"/>
    </source>
</evidence>
<dbReference type="Proteomes" id="UP000287651">
    <property type="component" value="Unassembled WGS sequence"/>
</dbReference>
<dbReference type="EMBL" id="AMZH03016632">
    <property type="protein sequence ID" value="RRT44187.1"/>
    <property type="molecule type" value="Genomic_DNA"/>
</dbReference>
<feature type="compositionally biased region" description="Basic and acidic residues" evidence="1">
    <location>
        <begin position="59"/>
        <end position="89"/>
    </location>
</feature>
<dbReference type="AlphaFoldDB" id="A0A426XXB6"/>
<evidence type="ECO:0000313" key="2">
    <source>
        <dbReference type="EMBL" id="RRT44187.1"/>
    </source>
</evidence>
<comment type="caution">
    <text evidence="2">The sequence shown here is derived from an EMBL/GenBank/DDBJ whole genome shotgun (WGS) entry which is preliminary data.</text>
</comment>
<organism evidence="2 3">
    <name type="scientific">Ensete ventricosum</name>
    <name type="common">Abyssinian banana</name>
    <name type="synonym">Musa ensete</name>
    <dbReference type="NCBI Taxonomy" id="4639"/>
    <lineage>
        <taxon>Eukaryota</taxon>
        <taxon>Viridiplantae</taxon>
        <taxon>Streptophyta</taxon>
        <taxon>Embryophyta</taxon>
        <taxon>Tracheophyta</taxon>
        <taxon>Spermatophyta</taxon>
        <taxon>Magnoliopsida</taxon>
        <taxon>Liliopsida</taxon>
        <taxon>Zingiberales</taxon>
        <taxon>Musaceae</taxon>
        <taxon>Ensete</taxon>
    </lineage>
</organism>
<name>A0A426XXB6_ENSVE</name>
<reference evidence="2 3" key="1">
    <citation type="journal article" date="2014" name="Agronomy (Basel)">
        <title>A Draft Genome Sequence for Ensete ventricosum, the Drought-Tolerant Tree Against Hunger.</title>
        <authorList>
            <person name="Harrison J."/>
            <person name="Moore K.A."/>
            <person name="Paszkiewicz K."/>
            <person name="Jones T."/>
            <person name="Grant M."/>
            <person name="Ambacheew D."/>
            <person name="Muzemil S."/>
            <person name="Studholme D.J."/>
        </authorList>
    </citation>
    <scope>NUCLEOTIDE SEQUENCE [LARGE SCALE GENOMIC DNA]</scope>
</reference>
<feature type="region of interest" description="Disordered" evidence="1">
    <location>
        <begin position="55"/>
        <end position="127"/>
    </location>
</feature>
<sequence>MSQKHDLCQDKPGIFESVVGRFGVPDMNVLVGDELAPEPMLPPDQNHLFDGYALGLGQKEGDEGSHDRHPPGEDVEEAKLEVTECGEEHLGDEEREEHVDGDVDALPSGADLEGEDLTWHQPPQRPP</sequence>
<protein>
    <submittedName>
        <fullName evidence="2">Uncharacterized protein</fullName>
    </submittedName>
</protein>
<evidence type="ECO:0000313" key="3">
    <source>
        <dbReference type="Proteomes" id="UP000287651"/>
    </source>
</evidence>
<gene>
    <name evidence="2" type="ORF">B296_00050569</name>
</gene>
<accession>A0A426XXB6</accession>
<proteinExistence type="predicted"/>